<dbReference type="EMBL" id="WWCK01000001">
    <property type="protein sequence ID" value="MYM65304.1"/>
    <property type="molecule type" value="Genomic_DNA"/>
</dbReference>
<evidence type="ECO:0000313" key="8">
    <source>
        <dbReference type="Proteomes" id="UP000450012"/>
    </source>
</evidence>
<organism evidence="7 8">
    <name type="scientific">Duganella rivi</name>
    <dbReference type="NCBI Taxonomy" id="2666083"/>
    <lineage>
        <taxon>Bacteria</taxon>
        <taxon>Pseudomonadati</taxon>
        <taxon>Pseudomonadota</taxon>
        <taxon>Betaproteobacteria</taxon>
        <taxon>Burkholderiales</taxon>
        <taxon>Oxalobacteraceae</taxon>
        <taxon>Telluria group</taxon>
        <taxon>Duganella</taxon>
    </lineage>
</organism>
<accession>A0A7X4K9L0</accession>
<keyword evidence="5 6" id="KW-0472">Membrane</keyword>
<evidence type="ECO:0000256" key="3">
    <source>
        <dbReference type="ARBA" id="ARBA00022692"/>
    </source>
</evidence>
<feature type="transmembrane region" description="Helical" evidence="6">
    <location>
        <begin position="80"/>
        <end position="103"/>
    </location>
</feature>
<evidence type="ECO:0000313" key="7">
    <source>
        <dbReference type="EMBL" id="MYM65304.1"/>
    </source>
</evidence>
<proteinExistence type="predicted"/>
<evidence type="ECO:0000256" key="5">
    <source>
        <dbReference type="ARBA" id="ARBA00023136"/>
    </source>
</evidence>
<evidence type="ECO:0000256" key="4">
    <source>
        <dbReference type="ARBA" id="ARBA00022989"/>
    </source>
</evidence>
<gene>
    <name evidence="7" type="ORF">GTP45_00470</name>
</gene>
<comment type="subcellular location">
    <subcellularLocation>
        <location evidence="1">Cell membrane</location>
        <topology evidence="1">Multi-pass membrane protein</topology>
    </subcellularLocation>
</comment>
<reference evidence="7 8" key="1">
    <citation type="submission" date="2019-12" db="EMBL/GenBank/DDBJ databases">
        <title>Novel species isolated from a subtropical stream in China.</title>
        <authorList>
            <person name="Lu H."/>
        </authorList>
    </citation>
    <scope>NUCLEOTIDE SEQUENCE [LARGE SCALE GENOMIC DNA]</scope>
    <source>
        <strain evidence="7 8">FT55W</strain>
    </source>
</reference>
<dbReference type="PANTHER" id="PTHR30250">
    <property type="entry name" value="PST FAMILY PREDICTED COLANIC ACID TRANSPORTER"/>
    <property type="match status" value="1"/>
</dbReference>
<feature type="transmembrane region" description="Helical" evidence="6">
    <location>
        <begin position="142"/>
        <end position="162"/>
    </location>
</feature>
<feature type="transmembrane region" description="Helical" evidence="6">
    <location>
        <begin position="330"/>
        <end position="355"/>
    </location>
</feature>
<dbReference type="Proteomes" id="UP000450012">
    <property type="component" value="Unassembled WGS sequence"/>
</dbReference>
<feature type="transmembrane region" description="Helical" evidence="6">
    <location>
        <begin position="109"/>
        <end position="130"/>
    </location>
</feature>
<comment type="caution">
    <text evidence="7">The sequence shown here is derived from an EMBL/GenBank/DDBJ whole genome shotgun (WGS) entry which is preliminary data.</text>
</comment>
<evidence type="ECO:0000256" key="1">
    <source>
        <dbReference type="ARBA" id="ARBA00004651"/>
    </source>
</evidence>
<evidence type="ECO:0000256" key="6">
    <source>
        <dbReference type="SAM" id="Phobius"/>
    </source>
</evidence>
<dbReference type="GO" id="GO:0005886">
    <property type="term" value="C:plasma membrane"/>
    <property type="evidence" value="ECO:0007669"/>
    <property type="project" value="UniProtKB-SubCell"/>
</dbReference>
<sequence length="424" mass="46326">MFSKKILAAASVFSKLISGSGVFIVTGYFISPESLGRLAVFVAYSTLMCLVTDYGLQNPALREISIDNNKAASIFNKYTLFRIFLFLPVFALTLGVFLATGTLHTTDLVFFSCLAVASLFSSHGDFAQIYFRGIGKYATEAWISIISGVLHLVLVGLVAYEFKEVEYIGMAILGSKLFYLAASVIAAKRYDRVFSWSLQDVRDTAASFFSDLKRLKYYAGDSVVTASFAQLDIIFVSHFFGMHFSGVYQVGAKVTQISLAVVQVFSATYIPSISNNLHGKQRNEAEASRNLRSATIELFIVGVVFALGMVFILPYILHAVFGTKYEEGNILFVGFGMAVIARCLAAPFGIALIALDKPKVRLIGQLIVSGTYSLLAVLLFPTFGFAAASTVMAISLWTALAFYSSCTYRASPSLMKNAFLPHRS</sequence>
<feature type="transmembrane region" description="Helical" evidence="6">
    <location>
        <begin position="168"/>
        <end position="187"/>
    </location>
</feature>
<dbReference type="AlphaFoldDB" id="A0A7X4K9L0"/>
<evidence type="ECO:0000256" key="2">
    <source>
        <dbReference type="ARBA" id="ARBA00022475"/>
    </source>
</evidence>
<dbReference type="Pfam" id="PF13440">
    <property type="entry name" value="Polysacc_synt_3"/>
    <property type="match status" value="1"/>
</dbReference>
<feature type="transmembrane region" description="Helical" evidence="6">
    <location>
        <begin position="12"/>
        <end position="30"/>
    </location>
</feature>
<dbReference type="PANTHER" id="PTHR30250:SF11">
    <property type="entry name" value="O-ANTIGEN TRANSPORTER-RELATED"/>
    <property type="match status" value="1"/>
</dbReference>
<keyword evidence="8" id="KW-1185">Reference proteome</keyword>
<keyword evidence="3 6" id="KW-0812">Transmembrane</keyword>
<keyword evidence="2" id="KW-1003">Cell membrane</keyword>
<dbReference type="InterPro" id="IPR050833">
    <property type="entry name" value="Poly_Biosynth_Transport"/>
</dbReference>
<protein>
    <submittedName>
        <fullName evidence="7">Oligosaccharide flippase family protein</fullName>
    </submittedName>
</protein>
<feature type="transmembrane region" description="Helical" evidence="6">
    <location>
        <begin position="298"/>
        <end position="318"/>
    </location>
</feature>
<name>A0A7X4K9L0_9BURK</name>
<keyword evidence="4 6" id="KW-1133">Transmembrane helix</keyword>
<feature type="transmembrane region" description="Helical" evidence="6">
    <location>
        <begin position="36"/>
        <end position="56"/>
    </location>
</feature>
<dbReference type="RefSeq" id="WP_161011931.1">
    <property type="nucleotide sequence ID" value="NZ_WWCK01000001.1"/>
</dbReference>